<evidence type="ECO:0000256" key="2">
    <source>
        <dbReference type="ARBA" id="ARBA00023015"/>
    </source>
</evidence>
<dbReference type="InterPro" id="IPR036634">
    <property type="entry name" value="PRD_sf"/>
</dbReference>
<dbReference type="AlphaFoldDB" id="A0A0H1WT04"/>
<proteinExistence type="predicted"/>
<accession>A0A0H1WT04</accession>
<dbReference type="InterPro" id="IPR013011">
    <property type="entry name" value="PTS_EIIB_2"/>
</dbReference>
<name>A0A0H1WT04_STRAG</name>
<keyword evidence="1" id="KW-0677">Repeat</keyword>
<dbReference type="SUPFAM" id="SSF46785">
    <property type="entry name" value="Winged helix' DNA-binding domain"/>
    <property type="match status" value="1"/>
</dbReference>
<evidence type="ECO:0000256" key="1">
    <source>
        <dbReference type="ARBA" id="ARBA00022737"/>
    </source>
</evidence>
<dbReference type="PROSITE" id="PS51099">
    <property type="entry name" value="PTS_EIIB_TYPE_2"/>
    <property type="match status" value="1"/>
</dbReference>
<dbReference type="Proteomes" id="UP000256718">
    <property type="component" value="Unassembled WGS sequence"/>
</dbReference>
<dbReference type="RefSeq" id="WP_000584677.1">
    <property type="nucleotide sequence ID" value="NZ_CAXOLC010000002.1"/>
</dbReference>
<organism evidence="4 5">
    <name type="scientific">Streptococcus agalactiae</name>
    <dbReference type="NCBI Taxonomy" id="1311"/>
    <lineage>
        <taxon>Bacteria</taxon>
        <taxon>Bacillati</taxon>
        <taxon>Bacillota</taxon>
        <taxon>Bacilli</taxon>
        <taxon>Lactobacillales</taxon>
        <taxon>Streptococcaceae</taxon>
        <taxon>Streptococcus</taxon>
    </lineage>
</organism>
<dbReference type="Pfam" id="PF00874">
    <property type="entry name" value="PRD"/>
    <property type="match status" value="2"/>
</dbReference>
<keyword evidence="3" id="KW-0804">Transcription</keyword>
<sequence>MIILDKKSYDLLFYLLKLEEPETVMAIANALNQSRRKVYYHLEKINDALPSDVPQIVSYPRVGILLTEKQKAACRLLLDEVTDYSYVMKSSERLQLSLVSIVVAKDRITIDRLMQLNDVSRNTILNDLNELRSELAEKEYNLQLQSTKCRGYFLDGHPLSIIQYLYKLLDDIYHNGSSSFIDLFNHKLSQAFGASTYFSKEVLDYFHHYLFISQRSLGKKINSQDGQFMIQILPFILMAYRKMRLSPEVQTSLNSDFSLVWQRKEYEIAKELADELEENFQLSLDEIEVGLVAMLMLSFRKDRDNHLESQDYDDMRATLTSFLKELEERYHLHFVHKEDLLRQLLTHCKALLYRKRYGIFSVNPLTEHIKDKYEELFAITSSSVKLLEKAWQIKLTDDDVAYLTIHLGGELRNSQQSPNKLKLVIVSDEGIAIQKLLLKQCQRYLTNSDIEAVFTTEQYQSVSDLMHVDMVVSTSDALESRFPMLVVHPVLTDDDIIRLIRFSKKGNCANSNQFTNELEKTIAQYVKEDSERYVLKSKIEKLIHQELLQDVLPLQSTVC</sequence>
<dbReference type="InterPro" id="IPR036390">
    <property type="entry name" value="WH_DNA-bd_sf"/>
</dbReference>
<reference evidence="4 5" key="1">
    <citation type="journal article" date="2018" name="Emerg. Microbes Infect.">
        <title>Phenotypic and molecular analysis of nontypeable Group B streptococci: identification of cps2a and hybrid cps2a/cps5 Group B streptococcal capsule gene clusters.</title>
        <authorList>
            <person name="Alhhazmi A."/>
            <person name="Tyrrell G.J."/>
        </authorList>
    </citation>
    <scope>NUCLEOTIDE SEQUENCE [LARGE SCALE GENOMIC DNA]</scope>
    <source>
        <strain evidence="4 5">PLGBS17</strain>
    </source>
</reference>
<dbReference type="InterPro" id="IPR011608">
    <property type="entry name" value="PRD"/>
</dbReference>
<dbReference type="CDD" id="cd05568">
    <property type="entry name" value="PTS_IIB_bgl_like"/>
    <property type="match status" value="1"/>
</dbReference>
<protein>
    <submittedName>
        <fullName evidence="4">Transcription antiterminator</fullName>
    </submittedName>
</protein>
<gene>
    <name evidence="4" type="ORF">C4618_01370</name>
</gene>
<dbReference type="GO" id="GO:0009401">
    <property type="term" value="P:phosphoenolpyruvate-dependent sugar phosphotransferase system"/>
    <property type="evidence" value="ECO:0007669"/>
    <property type="project" value="InterPro"/>
</dbReference>
<dbReference type="PANTHER" id="PTHR30185:SF18">
    <property type="entry name" value="TRANSCRIPTIONAL REGULATOR MTLR"/>
    <property type="match status" value="1"/>
</dbReference>
<comment type="caution">
    <text evidence="4">The sequence shown here is derived from an EMBL/GenBank/DDBJ whole genome shotgun (WGS) entry which is preliminary data.</text>
</comment>
<evidence type="ECO:0000256" key="3">
    <source>
        <dbReference type="ARBA" id="ARBA00023163"/>
    </source>
</evidence>
<keyword evidence="2" id="KW-0805">Transcription regulation</keyword>
<dbReference type="PROSITE" id="PS51372">
    <property type="entry name" value="PRD_2"/>
    <property type="match status" value="2"/>
</dbReference>
<dbReference type="PANTHER" id="PTHR30185">
    <property type="entry name" value="CRYPTIC BETA-GLUCOSIDE BGL OPERON ANTITERMINATOR"/>
    <property type="match status" value="1"/>
</dbReference>
<dbReference type="EMBL" id="QHGZ01000045">
    <property type="protein sequence ID" value="RDY91227.1"/>
    <property type="molecule type" value="Genomic_DNA"/>
</dbReference>
<evidence type="ECO:0000313" key="5">
    <source>
        <dbReference type="Proteomes" id="UP000256718"/>
    </source>
</evidence>
<dbReference type="Gene3D" id="1.10.1790.10">
    <property type="entry name" value="PRD domain"/>
    <property type="match status" value="1"/>
</dbReference>
<dbReference type="InterPro" id="IPR036388">
    <property type="entry name" value="WH-like_DNA-bd_sf"/>
</dbReference>
<evidence type="ECO:0000313" key="4">
    <source>
        <dbReference type="EMBL" id="RDY91227.1"/>
    </source>
</evidence>
<dbReference type="SUPFAM" id="SSF63520">
    <property type="entry name" value="PTS-regulatory domain, PRD"/>
    <property type="match status" value="1"/>
</dbReference>
<dbReference type="Gene3D" id="1.10.10.10">
    <property type="entry name" value="Winged helix-like DNA-binding domain superfamily/Winged helix DNA-binding domain"/>
    <property type="match status" value="1"/>
</dbReference>
<dbReference type="InterPro" id="IPR050661">
    <property type="entry name" value="BglG_antiterminators"/>
</dbReference>
<dbReference type="GO" id="GO:0006355">
    <property type="term" value="P:regulation of DNA-templated transcription"/>
    <property type="evidence" value="ECO:0007669"/>
    <property type="project" value="InterPro"/>
</dbReference>
<dbReference type="GO" id="GO:0008982">
    <property type="term" value="F:protein-N(PI)-phosphohistidine-sugar phosphotransferase activity"/>
    <property type="evidence" value="ECO:0007669"/>
    <property type="project" value="InterPro"/>
</dbReference>